<protein>
    <recommendedName>
        <fullName evidence="4">Translation initiation factor 2</fullName>
    </recommendedName>
</protein>
<evidence type="ECO:0000256" key="1">
    <source>
        <dbReference type="SAM" id="MobiDB-lite"/>
    </source>
</evidence>
<name>A0ABQ4UN02_9HYPH</name>
<feature type="region of interest" description="Disordered" evidence="1">
    <location>
        <begin position="403"/>
        <end position="440"/>
    </location>
</feature>
<feature type="compositionally biased region" description="Low complexity" evidence="1">
    <location>
        <begin position="43"/>
        <end position="60"/>
    </location>
</feature>
<dbReference type="RefSeq" id="WP_238307383.1">
    <property type="nucleotide sequence ID" value="NZ_BPRE01000001.1"/>
</dbReference>
<feature type="region of interest" description="Disordered" evidence="1">
    <location>
        <begin position="560"/>
        <end position="579"/>
    </location>
</feature>
<feature type="compositionally biased region" description="Low complexity" evidence="1">
    <location>
        <begin position="318"/>
        <end position="331"/>
    </location>
</feature>
<dbReference type="EMBL" id="BPRE01000001">
    <property type="protein sequence ID" value="GJE73588.1"/>
    <property type="molecule type" value="Genomic_DNA"/>
</dbReference>
<proteinExistence type="predicted"/>
<reference evidence="2" key="1">
    <citation type="journal article" date="2021" name="Front. Microbiol.">
        <title>Comprehensive Comparative Genomics and Phenotyping of Methylobacterium Species.</title>
        <authorList>
            <person name="Alessa O."/>
            <person name="Ogura Y."/>
            <person name="Fujitani Y."/>
            <person name="Takami H."/>
            <person name="Hayashi T."/>
            <person name="Sahin N."/>
            <person name="Tani A."/>
        </authorList>
    </citation>
    <scope>NUCLEOTIDE SEQUENCE</scope>
    <source>
        <strain evidence="2">DSM 14458</strain>
    </source>
</reference>
<feature type="compositionally biased region" description="Basic and acidic residues" evidence="1">
    <location>
        <begin position="1"/>
        <end position="12"/>
    </location>
</feature>
<feature type="compositionally biased region" description="Basic and acidic residues" evidence="1">
    <location>
        <begin position="289"/>
        <end position="317"/>
    </location>
</feature>
<gene>
    <name evidence="2" type="ORF">BGCPKDLD_0153</name>
</gene>
<feature type="compositionally biased region" description="Low complexity" evidence="1">
    <location>
        <begin position="424"/>
        <end position="440"/>
    </location>
</feature>
<feature type="region of interest" description="Disordered" evidence="1">
    <location>
        <begin position="1"/>
        <end position="331"/>
    </location>
</feature>
<comment type="caution">
    <text evidence="2">The sequence shown here is derived from an EMBL/GenBank/DDBJ whole genome shotgun (WGS) entry which is preliminary data.</text>
</comment>
<feature type="compositionally biased region" description="Pro residues" evidence="1">
    <location>
        <begin position="87"/>
        <end position="100"/>
    </location>
</feature>
<organism evidence="2 3">
    <name type="scientific">Methylorubrum suomiense</name>
    <dbReference type="NCBI Taxonomy" id="144191"/>
    <lineage>
        <taxon>Bacteria</taxon>
        <taxon>Pseudomonadati</taxon>
        <taxon>Pseudomonadota</taxon>
        <taxon>Alphaproteobacteria</taxon>
        <taxon>Hyphomicrobiales</taxon>
        <taxon>Methylobacteriaceae</taxon>
        <taxon>Methylorubrum</taxon>
    </lineage>
</organism>
<keyword evidence="3" id="KW-1185">Reference proteome</keyword>
<reference evidence="2" key="2">
    <citation type="submission" date="2021-08" db="EMBL/GenBank/DDBJ databases">
        <authorList>
            <person name="Tani A."/>
            <person name="Ola A."/>
            <person name="Ogura Y."/>
            <person name="Katsura K."/>
            <person name="Hayashi T."/>
        </authorList>
    </citation>
    <scope>NUCLEOTIDE SEQUENCE</scope>
    <source>
        <strain evidence="2">DSM 14458</strain>
    </source>
</reference>
<feature type="compositionally biased region" description="Low complexity" evidence="1">
    <location>
        <begin position="126"/>
        <end position="207"/>
    </location>
</feature>
<sequence length="788" mass="76798">MTSPKDGPKPADKGASPASSPTKPGTVPPTGKPELNRSEPAKPGATGSSALPGSPSSSSGGTTGAPGRPQDARPSEPAKTGATGSSPVPPVGSGPRPSEPGKPSEPAKPASAVAPGSSTGAPSNPPSGTSSFGTPSKPGTTGSGAVPPVASAAKPSEPVKTTEPGKPTGATPSATGAASNTAPGAAPLKPGATGSSAIPPASGAAKPGEVKPDSPAKPGATGSSAIKPEVPPAGAGRPGTGPSGTTAGNPSGSPSNAGPTRVTEAASLTDGPILDMKAKRVPDPAEAGKGADKGADKGGTRPDAAKDTARDAARGETKAPPAATTKAGPGLGAVAASGLLGGLIGAGLLYGVTTYHRSSDPRLDNLDKAVAGLATKDALGGLDKRIAANEQALKPLPEAVGRAEAAAKSAGERAQEALQKAGSAPAAPAPEGAAPAPAVPADLAARLDALDQRVSALQEEPGREGNAEAKAVAAPTGDGTALAGLDERLKAVEAATKDAASKNAAPDLTQKLTALQGEIESRTKANETADAGLAKRLDEVQKSLDAKIGAATQAVQEAAQAGKQAAEAGQARAEESVKGIDRRLQEQADKLASLDKALDQTAKAATVQSALRIVAADRIATSLDAGQPYPEALASLRNQEPADSKRVAALAPFADKGAPTAAKLAAEFRGIAAKIAEAKRAAQARTVAESGSVGDRLMNMASSLVQVKRADAPAPSQGGAGGEVSTQQVQTALDNGDLPAAATAFAALPEEAKAQAGDFGTRLAARAEAGRAAQSLLADAFTGLPPAR</sequence>
<accession>A0ABQ4UN02</accession>
<evidence type="ECO:0000313" key="3">
    <source>
        <dbReference type="Proteomes" id="UP001055093"/>
    </source>
</evidence>
<feature type="compositionally biased region" description="Low complexity" evidence="1">
    <location>
        <begin position="243"/>
        <end position="255"/>
    </location>
</feature>
<feature type="region of interest" description="Disordered" evidence="1">
    <location>
        <begin position="455"/>
        <end position="479"/>
    </location>
</feature>
<evidence type="ECO:0000313" key="2">
    <source>
        <dbReference type="EMBL" id="GJE73588.1"/>
    </source>
</evidence>
<evidence type="ECO:0008006" key="4">
    <source>
        <dbReference type="Google" id="ProtNLM"/>
    </source>
</evidence>
<dbReference type="Proteomes" id="UP001055093">
    <property type="component" value="Unassembled WGS sequence"/>
</dbReference>
<feature type="compositionally biased region" description="Low complexity" evidence="1">
    <location>
        <begin position="560"/>
        <end position="571"/>
    </location>
</feature>